<evidence type="ECO:0000313" key="2">
    <source>
        <dbReference type="Proteomes" id="UP000199009"/>
    </source>
</evidence>
<reference evidence="1 2" key="1">
    <citation type="submission" date="2016-10" db="EMBL/GenBank/DDBJ databases">
        <authorList>
            <person name="de Groot N.N."/>
        </authorList>
    </citation>
    <scope>NUCLEOTIDE SEQUENCE [LARGE SCALE GENOMIC DNA]</scope>
    <source>
        <strain evidence="1 2">DSM 23142</strain>
    </source>
</reference>
<dbReference type="SUPFAM" id="SSF51556">
    <property type="entry name" value="Metallo-dependent hydrolases"/>
    <property type="match status" value="1"/>
</dbReference>
<dbReference type="PANTHER" id="PTHR43135">
    <property type="entry name" value="ALPHA-D-RIBOSE 1-METHYLPHOSPHONATE 5-TRIPHOSPHATE DIPHOSPHATASE"/>
    <property type="match status" value="1"/>
</dbReference>
<dbReference type="InterPro" id="IPR051781">
    <property type="entry name" value="Metallo-dep_Hydrolase"/>
</dbReference>
<dbReference type="InterPro" id="IPR032466">
    <property type="entry name" value="Metal_Hydrolase"/>
</dbReference>
<dbReference type="STRING" id="370764.SAMN04489810_0265"/>
<dbReference type="RefSeq" id="WP_091485209.1">
    <property type="nucleotide sequence ID" value="NZ_LT629692.1"/>
</dbReference>
<gene>
    <name evidence="1" type="ORF">SAMN04489810_0265</name>
</gene>
<sequence>MSAHDPWALRNLLGPDAGLCHRSLTGQSGVSLPPLIDHHVHLHLVDETVLGEHGIAAVVDLGGDPVALARRPRDGMPHVAYAGAFLTARGGYPSGRTWAPASIVREVTDASVHPGVPGGAATAVDEQASFGASVIKVALNADAGTVPDDATLAAIIETARGHGMPVAAHVQGAGMARRAIEGGVDVLAHTPFSERLDADLIERAATAGQWWISTLDIHRNDPRALGHATANLAAFAAFGGAVLYGTDLGNGELPVGVNAREVAALQSAGLVGADLIEAMADPWPLRTRTAAVATFVPGEPPRTDEDVPAWLARATVVPTEELTSDDH</sequence>
<organism evidence="1 2">
    <name type="scientific">Microbacterium pygmaeum</name>
    <dbReference type="NCBI Taxonomy" id="370764"/>
    <lineage>
        <taxon>Bacteria</taxon>
        <taxon>Bacillati</taxon>
        <taxon>Actinomycetota</taxon>
        <taxon>Actinomycetes</taxon>
        <taxon>Micrococcales</taxon>
        <taxon>Microbacteriaceae</taxon>
        <taxon>Microbacterium</taxon>
    </lineage>
</organism>
<dbReference type="Proteomes" id="UP000199009">
    <property type="component" value="Chromosome I"/>
</dbReference>
<proteinExistence type="predicted"/>
<keyword evidence="2" id="KW-1185">Reference proteome</keyword>
<dbReference type="AlphaFoldDB" id="A0A1G7U6T8"/>
<accession>A0A1G7U6T8</accession>
<evidence type="ECO:0000313" key="1">
    <source>
        <dbReference type="EMBL" id="SDG42480.1"/>
    </source>
</evidence>
<dbReference type="OrthoDB" id="3514520at2"/>
<protein>
    <recommendedName>
        <fullName evidence="3">Imidazolonepropionase</fullName>
    </recommendedName>
</protein>
<dbReference type="Gene3D" id="3.20.20.140">
    <property type="entry name" value="Metal-dependent hydrolases"/>
    <property type="match status" value="1"/>
</dbReference>
<evidence type="ECO:0008006" key="3">
    <source>
        <dbReference type="Google" id="ProtNLM"/>
    </source>
</evidence>
<name>A0A1G7U6T8_9MICO</name>
<dbReference type="EMBL" id="LT629692">
    <property type="protein sequence ID" value="SDG42480.1"/>
    <property type="molecule type" value="Genomic_DNA"/>
</dbReference>
<dbReference type="PANTHER" id="PTHR43135:SF3">
    <property type="entry name" value="ALPHA-D-RIBOSE 1-METHYLPHOSPHONATE 5-TRIPHOSPHATE DIPHOSPHATASE"/>
    <property type="match status" value="1"/>
</dbReference>